<keyword evidence="8 13" id="KW-0472">Membrane</keyword>
<name>A0A5C5XBN1_9PLAN</name>
<evidence type="ECO:0000313" key="16">
    <source>
        <dbReference type="Proteomes" id="UP000316095"/>
    </source>
</evidence>
<dbReference type="PANTHER" id="PTHR33445:SF2">
    <property type="entry name" value="ATP SYNTHASE SUBUNIT B', CHLOROPLASTIC"/>
    <property type="match status" value="1"/>
</dbReference>
<dbReference type="InterPro" id="IPR050059">
    <property type="entry name" value="ATP_synthase_B_chain"/>
</dbReference>
<evidence type="ECO:0000256" key="6">
    <source>
        <dbReference type="ARBA" id="ARBA00022989"/>
    </source>
</evidence>
<keyword evidence="3 13" id="KW-0138">CF(0)</keyword>
<dbReference type="Pfam" id="PF00430">
    <property type="entry name" value="ATP-synt_B"/>
    <property type="match status" value="1"/>
</dbReference>
<keyword evidence="2 13" id="KW-0813">Transport</keyword>
<evidence type="ECO:0000256" key="10">
    <source>
        <dbReference type="ARBA" id="ARBA00025198"/>
    </source>
</evidence>
<evidence type="ECO:0000256" key="4">
    <source>
        <dbReference type="ARBA" id="ARBA00022692"/>
    </source>
</evidence>
<comment type="subunit">
    <text evidence="13">F-type ATPases have 2 components, F(1) - the catalytic core - and F(0) - the membrane proton channel. F(1) has five subunits: alpha(3), beta(3), gamma(1), delta(1), epsilon(1). F(0) has three main subunits: a(1), b(2) and c(10-14). The alpha and beta chains form an alternating ring which encloses part of the gamma chain. F(1) is attached to F(0) by a central stalk formed by the gamma and epsilon chains, while a peripheral stalk is formed by the delta and b chains.</text>
</comment>
<keyword evidence="7 13" id="KW-0406">Ion transport</keyword>
<evidence type="ECO:0000256" key="3">
    <source>
        <dbReference type="ARBA" id="ARBA00022547"/>
    </source>
</evidence>
<keyword evidence="13" id="KW-1003">Cell membrane</keyword>
<evidence type="ECO:0000256" key="11">
    <source>
        <dbReference type="ARBA" id="ARBA00025614"/>
    </source>
</evidence>
<evidence type="ECO:0000256" key="8">
    <source>
        <dbReference type="ARBA" id="ARBA00023136"/>
    </source>
</evidence>
<dbReference type="InterPro" id="IPR002146">
    <property type="entry name" value="ATP_synth_b/b'su_bac/chlpt"/>
</dbReference>
<evidence type="ECO:0000256" key="12">
    <source>
        <dbReference type="ARBA" id="ARBA00037847"/>
    </source>
</evidence>
<feature type="transmembrane region" description="Helical" evidence="13">
    <location>
        <begin position="6"/>
        <end position="22"/>
    </location>
</feature>
<dbReference type="PANTHER" id="PTHR33445">
    <property type="entry name" value="ATP SYNTHASE SUBUNIT B', CHLOROPLASTIC"/>
    <property type="match status" value="1"/>
</dbReference>
<dbReference type="CDD" id="cd06503">
    <property type="entry name" value="ATP-synt_Fo_b"/>
    <property type="match status" value="1"/>
</dbReference>
<evidence type="ECO:0000256" key="9">
    <source>
        <dbReference type="ARBA" id="ARBA00023310"/>
    </source>
</evidence>
<dbReference type="OrthoDB" id="282095at2"/>
<dbReference type="NCBIfam" id="TIGR03321">
    <property type="entry name" value="alt_F1F0_F0_B"/>
    <property type="match status" value="1"/>
</dbReference>
<sequence length="273" mass="31274">MLIDWFTVLAQAINFLILVWLMKRFLYRPILHAIDEREKKIAAELADADAKKAEARKERNDFERKNAEFDQQKSELISQATEDAKAERQRLIEQARQAADSFTIKRQESLRIDARNLNNAFIQRTQQEVFSIARKALIDLAGVSLEERMCETFTDRLRDIDGMTKARLTEALKSSSDPAIVRSAFQLSESQRQKIQQTFNEIIAKEILVRFETTPDVICGIELTINGQKIAWSLADYLSSLEENVDQILNNKQMITPGAESNSKDTHLAESHS</sequence>
<evidence type="ECO:0000256" key="13">
    <source>
        <dbReference type="HAMAP-Rule" id="MF_01398"/>
    </source>
</evidence>
<dbReference type="GO" id="GO:0045259">
    <property type="term" value="C:proton-transporting ATP synthase complex"/>
    <property type="evidence" value="ECO:0007669"/>
    <property type="project" value="UniProtKB-KW"/>
</dbReference>
<keyword evidence="5 13" id="KW-0375">Hydrogen ion transport</keyword>
<feature type="coiled-coil region" evidence="14">
    <location>
        <begin position="38"/>
        <end position="101"/>
    </location>
</feature>
<evidence type="ECO:0000256" key="5">
    <source>
        <dbReference type="ARBA" id="ARBA00022781"/>
    </source>
</evidence>
<dbReference type="InterPro" id="IPR017707">
    <property type="entry name" value="Alt_ATP_synth_F0_bsu"/>
</dbReference>
<dbReference type="AlphaFoldDB" id="A0A5C5XBN1"/>
<dbReference type="GO" id="GO:0005886">
    <property type="term" value="C:plasma membrane"/>
    <property type="evidence" value="ECO:0007669"/>
    <property type="project" value="UniProtKB-SubCell"/>
</dbReference>
<dbReference type="InterPro" id="IPR000711">
    <property type="entry name" value="ATPase_OSCP/dsu"/>
</dbReference>
<gene>
    <name evidence="15" type="primary">atpF_1</name>
    <name evidence="13" type="synonym">atpF</name>
    <name evidence="15" type="ORF">Pan54_04020</name>
</gene>
<comment type="function">
    <text evidence="11">Component of the F(0) channel, it forms part of the peripheral stalk, linking F(1) to F(0). The b'-subunit is a diverged and duplicated form of b found in plants and photosynthetic bacteria.</text>
</comment>
<evidence type="ECO:0000256" key="2">
    <source>
        <dbReference type="ARBA" id="ARBA00022448"/>
    </source>
</evidence>
<comment type="subcellular location">
    <subcellularLocation>
        <location evidence="13">Cell membrane</location>
        <topology evidence="13">Single-pass membrane protein</topology>
    </subcellularLocation>
    <subcellularLocation>
        <location evidence="12">Endomembrane system</location>
        <topology evidence="12">Single-pass membrane protein</topology>
    </subcellularLocation>
</comment>
<protein>
    <recommendedName>
        <fullName evidence="13">ATP synthase subunit b</fullName>
    </recommendedName>
    <alternativeName>
        <fullName evidence="13">ATP synthase F(0) sector subunit b</fullName>
    </alternativeName>
    <alternativeName>
        <fullName evidence="13">ATPase subunit I</fullName>
    </alternativeName>
    <alternativeName>
        <fullName evidence="13">F-type ATPase subunit b</fullName>
        <shortName evidence="13">F-ATPase subunit b</shortName>
    </alternativeName>
</protein>
<dbReference type="GO" id="GO:0012505">
    <property type="term" value="C:endomembrane system"/>
    <property type="evidence" value="ECO:0007669"/>
    <property type="project" value="UniProtKB-SubCell"/>
</dbReference>
<evidence type="ECO:0000256" key="14">
    <source>
        <dbReference type="SAM" id="Coils"/>
    </source>
</evidence>
<organism evidence="15 16">
    <name type="scientific">Rubinisphaera italica</name>
    <dbReference type="NCBI Taxonomy" id="2527969"/>
    <lineage>
        <taxon>Bacteria</taxon>
        <taxon>Pseudomonadati</taxon>
        <taxon>Planctomycetota</taxon>
        <taxon>Planctomycetia</taxon>
        <taxon>Planctomycetales</taxon>
        <taxon>Planctomycetaceae</taxon>
        <taxon>Rubinisphaera</taxon>
    </lineage>
</organism>
<comment type="caution">
    <text evidence="15">The sequence shown here is derived from an EMBL/GenBank/DDBJ whole genome shotgun (WGS) entry which is preliminary data.</text>
</comment>
<keyword evidence="9 13" id="KW-0066">ATP synthesis</keyword>
<keyword evidence="6 13" id="KW-1133">Transmembrane helix</keyword>
<dbReference type="GO" id="GO:0046961">
    <property type="term" value="F:proton-transporting ATPase activity, rotational mechanism"/>
    <property type="evidence" value="ECO:0007669"/>
    <property type="project" value="TreeGrafter"/>
</dbReference>
<accession>A0A5C5XBN1</accession>
<proteinExistence type="inferred from homology"/>
<reference evidence="15 16" key="1">
    <citation type="submission" date="2019-02" db="EMBL/GenBank/DDBJ databases">
        <title>Deep-cultivation of Planctomycetes and their phenomic and genomic characterization uncovers novel biology.</title>
        <authorList>
            <person name="Wiegand S."/>
            <person name="Jogler M."/>
            <person name="Boedeker C."/>
            <person name="Pinto D."/>
            <person name="Vollmers J."/>
            <person name="Rivas-Marin E."/>
            <person name="Kohn T."/>
            <person name="Peeters S.H."/>
            <person name="Heuer A."/>
            <person name="Rast P."/>
            <person name="Oberbeckmann S."/>
            <person name="Bunk B."/>
            <person name="Jeske O."/>
            <person name="Meyerdierks A."/>
            <person name="Storesund J.E."/>
            <person name="Kallscheuer N."/>
            <person name="Luecker S."/>
            <person name="Lage O.M."/>
            <person name="Pohl T."/>
            <person name="Merkel B.J."/>
            <person name="Hornburger P."/>
            <person name="Mueller R.-W."/>
            <person name="Bruemmer F."/>
            <person name="Labrenz M."/>
            <person name="Spormann A.M."/>
            <person name="Op Den Camp H."/>
            <person name="Overmann J."/>
            <person name="Amann R."/>
            <person name="Jetten M.S.M."/>
            <person name="Mascher T."/>
            <person name="Medema M.H."/>
            <person name="Devos D.P."/>
            <person name="Kaster A.-K."/>
            <person name="Ovreas L."/>
            <person name="Rohde M."/>
            <person name="Galperin M.Y."/>
            <person name="Jogler C."/>
        </authorList>
    </citation>
    <scope>NUCLEOTIDE SEQUENCE [LARGE SCALE GENOMIC DNA]</scope>
    <source>
        <strain evidence="15 16">Pan54</strain>
    </source>
</reference>
<dbReference type="Proteomes" id="UP000316095">
    <property type="component" value="Unassembled WGS sequence"/>
</dbReference>
<evidence type="ECO:0000256" key="1">
    <source>
        <dbReference type="ARBA" id="ARBA00005513"/>
    </source>
</evidence>
<keyword evidence="4 13" id="KW-0812">Transmembrane</keyword>
<evidence type="ECO:0000256" key="7">
    <source>
        <dbReference type="ARBA" id="ARBA00023065"/>
    </source>
</evidence>
<dbReference type="RefSeq" id="WP_146501896.1">
    <property type="nucleotide sequence ID" value="NZ_SJPG01000001.1"/>
</dbReference>
<dbReference type="EMBL" id="SJPG01000001">
    <property type="protein sequence ID" value="TWT59693.1"/>
    <property type="molecule type" value="Genomic_DNA"/>
</dbReference>
<keyword evidence="16" id="KW-1185">Reference proteome</keyword>
<comment type="function">
    <text evidence="10 13">F(1)F(0) ATP synthase produces ATP from ADP in the presence of a proton or sodium gradient. F-type ATPases consist of two structural domains, F(1) containing the extramembraneous catalytic core and F(0) containing the membrane proton channel, linked together by a central stalk and a peripheral stalk. During catalysis, ATP synthesis in the catalytic domain of F(1) is coupled via a rotary mechanism of the central stalk subunits to proton translocation.</text>
</comment>
<keyword evidence="14" id="KW-0175">Coiled coil</keyword>
<evidence type="ECO:0000313" key="15">
    <source>
        <dbReference type="EMBL" id="TWT59693.1"/>
    </source>
</evidence>
<comment type="similarity">
    <text evidence="1 13">Belongs to the ATPase B chain family.</text>
</comment>
<dbReference type="GO" id="GO:0046933">
    <property type="term" value="F:proton-transporting ATP synthase activity, rotational mechanism"/>
    <property type="evidence" value="ECO:0007669"/>
    <property type="project" value="UniProtKB-UniRule"/>
</dbReference>
<dbReference type="HAMAP" id="MF_01398">
    <property type="entry name" value="ATP_synth_b_bprime"/>
    <property type="match status" value="1"/>
</dbReference>
<dbReference type="Pfam" id="PF00213">
    <property type="entry name" value="OSCP"/>
    <property type="match status" value="1"/>
</dbReference>